<reference evidence="2" key="1">
    <citation type="submission" date="2017-03" db="EMBL/GenBank/DDBJ databases">
        <title>Phytopthora megakarya and P. palmivora, two closely related causual agents of cacao black pod achieved similar genome size and gene model numbers by different mechanisms.</title>
        <authorList>
            <person name="Ali S."/>
            <person name="Shao J."/>
            <person name="Larry D.J."/>
            <person name="Kronmiller B."/>
            <person name="Shen D."/>
            <person name="Strem M.D."/>
            <person name="Melnick R.L."/>
            <person name="Guiltinan M.J."/>
            <person name="Tyler B.M."/>
            <person name="Meinhardt L.W."/>
            <person name="Bailey B.A."/>
        </authorList>
    </citation>
    <scope>NUCLEOTIDE SEQUENCE [LARGE SCALE GENOMIC DNA]</scope>
    <source>
        <strain evidence="2">zdho120</strain>
    </source>
</reference>
<dbReference type="Proteomes" id="UP000198211">
    <property type="component" value="Unassembled WGS sequence"/>
</dbReference>
<evidence type="ECO:0000313" key="1">
    <source>
        <dbReference type="EMBL" id="OWZ11015.1"/>
    </source>
</evidence>
<dbReference type="EMBL" id="NBNE01002251">
    <property type="protein sequence ID" value="OWZ11015.1"/>
    <property type="molecule type" value="Genomic_DNA"/>
</dbReference>
<name>A0A225W0A3_9STRA</name>
<gene>
    <name evidence="1" type="ORF">PHMEG_00016027</name>
</gene>
<accession>A0A225W0A3</accession>
<keyword evidence="2" id="KW-1185">Reference proteome</keyword>
<dbReference type="AlphaFoldDB" id="A0A225W0A3"/>
<proteinExistence type="predicted"/>
<organism evidence="1 2">
    <name type="scientific">Phytophthora megakarya</name>
    <dbReference type="NCBI Taxonomy" id="4795"/>
    <lineage>
        <taxon>Eukaryota</taxon>
        <taxon>Sar</taxon>
        <taxon>Stramenopiles</taxon>
        <taxon>Oomycota</taxon>
        <taxon>Peronosporomycetes</taxon>
        <taxon>Peronosporales</taxon>
        <taxon>Peronosporaceae</taxon>
        <taxon>Phytophthora</taxon>
    </lineage>
</organism>
<protein>
    <submittedName>
        <fullName evidence="1">Uncharacterized protein</fullName>
    </submittedName>
</protein>
<comment type="caution">
    <text evidence="1">The sequence shown here is derived from an EMBL/GenBank/DDBJ whole genome shotgun (WGS) entry which is preliminary data.</text>
</comment>
<sequence length="136" mass="16145">MADAEDSHLKRFQQIAYFSSATYLMGVSHRSQTDRHLQPSHHRLVVDGIVRLHYTESNITYYTKKNEVVTQCRGVPKFALFVKYFAKQWFDCQFWRWQACRTPSRYATINNPSETYNAIIKKYTGKRRCHTQPYLA</sequence>
<evidence type="ECO:0000313" key="2">
    <source>
        <dbReference type="Proteomes" id="UP000198211"/>
    </source>
</evidence>